<name>A0A1E7MWK7_KITAU</name>
<dbReference type="InterPro" id="IPR027417">
    <property type="entry name" value="P-loop_NTPase"/>
</dbReference>
<dbReference type="InterPro" id="IPR057224">
    <property type="entry name" value="DUF7902"/>
</dbReference>
<evidence type="ECO:0000313" key="5">
    <source>
        <dbReference type="EMBL" id="OEV32623.1"/>
    </source>
</evidence>
<dbReference type="GO" id="GO:0005524">
    <property type="term" value="F:ATP binding"/>
    <property type="evidence" value="ECO:0007669"/>
    <property type="project" value="InterPro"/>
</dbReference>
<feature type="domain" description="DUF3686" evidence="3">
    <location>
        <begin position="28"/>
        <end position="465"/>
    </location>
</feature>
<proteinExistence type="predicted"/>
<feature type="region of interest" description="Disordered" evidence="1">
    <location>
        <begin position="169"/>
        <end position="205"/>
    </location>
</feature>
<reference evidence="5" key="1">
    <citation type="submission" date="2016-08" db="EMBL/GenBank/DDBJ databases">
        <title>Sequencing, Assembly and Comparative Genomics of S. aureofaciens ATCC 10762.</title>
        <authorList>
            <person name="Gradnigo J.S."/>
            <person name="Johnson N."/>
            <person name="Somerville G.A."/>
        </authorList>
    </citation>
    <scope>NUCLEOTIDE SEQUENCE [LARGE SCALE GENOMIC DNA]</scope>
    <source>
        <strain evidence="5">ATCC 10762</strain>
    </source>
</reference>
<dbReference type="EMBL" id="JPRF03000087">
    <property type="protein sequence ID" value="OEV32623.1"/>
    <property type="molecule type" value="Genomic_DNA"/>
</dbReference>
<dbReference type="Pfam" id="PF07728">
    <property type="entry name" value="AAA_5"/>
    <property type="match status" value="1"/>
</dbReference>
<evidence type="ECO:0000259" key="3">
    <source>
        <dbReference type="Pfam" id="PF12458"/>
    </source>
</evidence>
<dbReference type="Pfam" id="PF25472">
    <property type="entry name" value="DUF7902"/>
    <property type="match status" value="1"/>
</dbReference>
<protein>
    <submittedName>
        <fullName evidence="5">DNA repair ATPase</fullName>
    </submittedName>
</protein>
<evidence type="ECO:0000259" key="2">
    <source>
        <dbReference type="Pfam" id="PF07728"/>
    </source>
</evidence>
<organism evidence="5 6">
    <name type="scientific">Kitasatospora aureofaciens</name>
    <name type="common">Streptomyces aureofaciens</name>
    <dbReference type="NCBI Taxonomy" id="1894"/>
    <lineage>
        <taxon>Bacteria</taxon>
        <taxon>Bacillati</taxon>
        <taxon>Actinomycetota</taxon>
        <taxon>Actinomycetes</taxon>
        <taxon>Kitasatosporales</taxon>
        <taxon>Streptomycetaceae</taxon>
        <taxon>Kitasatospora</taxon>
    </lineage>
</organism>
<sequence length="1600" mass="172755">MTVDASDTRLDAGTYEVLRDRLGRAAAELADRAQALNARRVEEFGGGELLLTGAGRLTTARPCLPQDLTAAGGLLLLGTRPAEVVDGDEDFTDVLSLHRPDDLSPAEGALLDDPRLRQDLADLSRYFRDARLERLRPVGGRLLAVFRTGPAAADVRVLRWRLDDDRVDYQDGRGERDHAPAEGQQLDWTPLTRDDQLPATPGTAPRADLAGELRLGVDGGRLTLAAPDGRELHHEPLAEALQTLADAQVAHARLGTLLLVRVRPYQEETVRHLVVHLPTGKVTRIDALGQACLRLPADQGVAFPGGCHLADGTVRVFDQPVDGLVYERTLLSPNGEDVLYEFRSAVDGHALLQPYNSVRQEAAAPLACQGYALLDDGTLVALRPAEDGPTRLHPVQLWRSPFTSERHAAQQPSGSGPLARIGNADLVRGLADCLALARLAAAGADTPAGHRAVLAACTRTTDRHHWLGQDGLGDLAAPLAEIRETARQVITEYEAIAQLTAHAAARTEETAEHVEGLLRTARGETLADAAEWVDRLAALRRAQGRVEALRDLPRVDRQRIDALAEHLAAGLAEAAARAVVQLAEPAAFEPHRHRAAELAEHCSAIATAAEAGPLAERLSEQSEALQTVSELVGTLDLADATTRTAVLDRLADVLGLLNRARTTLTVRRRELRTREAAAEFAAETALLAQAVTAALAAADTPEACDDRLGRLLLRVEQLETRFADADPALGEQLAERRTGIHDALTARRQHLLEERARRADRLAASAERVLDTLHRRLAALGTPEEIDTALAADQTAVKLRDLARQLTDLGDRVRAEELTGRLRAARGRAHRALRDRAELAGDGPGTLRLGRHLFAVTTQRPELTLLPWRGRPAFTLTGTDYRSPVTDPAFAATERYWDRALPSETPSLYRAEYLAASLLLAASTETLTAGTLTDPLSAEALTAGALTAGPLTDGNELLEYVRRAAEQRADEGYQRGVHDHDAALVLRALLELDAEAGLLRHPAATRAAAQLYWAHGTDERQRLVWHTRARSLGLARRAYGPVPALAALAAELSAAVAEFAPDAQDVHGTHGTHGAGDYLVAELAAAAPVFVHSAGAAVLLDKFHATPESAGLTEALAALPEEPELLTARHQLATAWLESAAPDADRGDRAEAAAVLLCPSLPRRPVDGTVATRLTGLLGDHPRIRGGSLDLRLDELLARVSEFEAIEMPGHRAYQRLRGELLAAEHARLRLDQYRPAPLNGFVRNRLIDQVYLPLIGDNLAKQIGTVGSGGPVDRSGLLLLVSPPGYGKTTLVEYLAERLGLLLVPVSGPALGHHVTSLDPAEAPDATARRELEKLNFALHAGDNVLLHLDDVQHTSPEFLQRFIPLCDAQRRIDGVWDGEAREWDLRGKRFAVVMAANPYTGSGRLFRLPDMLANRADVWNLGDAVAGREDLFALSFVENALPANPHLAPLATAERADLDTLLARAAGTPGGTLAGAWPAAEVERMTAVLAGLLHLRGTVLAVNRAYLASAAQDDRARTEPPFLLQGSYRNMAKLAQRLDPALTRSELDALLIDHYRAEAQPLGADAEAQLLKLAELRDDLTPEQARRWAELKRAWREA</sequence>
<dbReference type="InterPro" id="IPR011704">
    <property type="entry name" value="ATPase_dyneun-rel_AAA"/>
</dbReference>
<dbReference type="OrthoDB" id="9814769at2"/>
<comment type="caution">
    <text evidence="5">The sequence shown here is derived from an EMBL/GenBank/DDBJ whole genome shotgun (WGS) entry which is preliminary data.</text>
</comment>
<evidence type="ECO:0000259" key="4">
    <source>
        <dbReference type="Pfam" id="PF25472"/>
    </source>
</evidence>
<feature type="domain" description="ATPase dynein-related AAA" evidence="2">
    <location>
        <begin position="1279"/>
        <end position="1402"/>
    </location>
</feature>
<feature type="domain" description="DUF7902" evidence="4">
    <location>
        <begin position="587"/>
        <end position="670"/>
    </location>
</feature>
<evidence type="ECO:0000313" key="6">
    <source>
        <dbReference type="Proteomes" id="UP000037395"/>
    </source>
</evidence>
<gene>
    <name evidence="5" type="ORF">HS99_0015210</name>
</gene>
<feature type="compositionally biased region" description="Basic and acidic residues" evidence="1">
    <location>
        <begin position="169"/>
        <end position="180"/>
    </location>
</feature>
<keyword evidence="6" id="KW-1185">Reference proteome</keyword>
<dbReference type="Proteomes" id="UP000037395">
    <property type="component" value="Unassembled WGS sequence"/>
</dbReference>
<dbReference type="KEGG" id="kau:B6264_04870"/>
<dbReference type="InterPro" id="IPR020958">
    <property type="entry name" value="DUF3686"/>
</dbReference>
<dbReference type="Gene3D" id="3.40.50.300">
    <property type="entry name" value="P-loop containing nucleotide triphosphate hydrolases"/>
    <property type="match status" value="1"/>
</dbReference>
<accession>A0A1E7MWK7</accession>
<dbReference type="GO" id="GO:0016887">
    <property type="term" value="F:ATP hydrolysis activity"/>
    <property type="evidence" value="ECO:0007669"/>
    <property type="project" value="InterPro"/>
</dbReference>
<dbReference type="Pfam" id="PF12458">
    <property type="entry name" value="DUF3686"/>
    <property type="match status" value="1"/>
</dbReference>
<dbReference type="SUPFAM" id="SSF52540">
    <property type="entry name" value="P-loop containing nucleoside triphosphate hydrolases"/>
    <property type="match status" value="1"/>
</dbReference>
<evidence type="ECO:0000256" key="1">
    <source>
        <dbReference type="SAM" id="MobiDB-lite"/>
    </source>
</evidence>